<dbReference type="EC" id="3.6.1.1" evidence="7"/>
<keyword evidence="4 7" id="KW-0378">Hydrolase</keyword>
<feature type="binding site" evidence="7">
    <location>
        <position position="33"/>
    </location>
    <ligand>
        <name>substrate</name>
    </ligand>
</feature>
<accession>A0A917IFX4</accession>
<feature type="active site" description="Proton acceptor" evidence="7">
    <location>
        <position position="92"/>
    </location>
</feature>
<comment type="similarity">
    <text evidence="7">Belongs to the PPase family.</text>
</comment>
<dbReference type="SUPFAM" id="SSF50324">
    <property type="entry name" value="Inorganic pyrophosphatase"/>
    <property type="match status" value="1"/>
</dbReference>
<reference evidence="9" key="1">
    <citation type="journal article" date="2014" name="Int. J. Syst. Evol. Microbiol.">
        <title>Complete genome sequence of Corynebacterium casei LMG S-19264T (=DSM 44701T), isolated from a smear-ripened cheese.</title>
        <authorList>
            <consortium name="US DOE Joint Genome Institute (JGI-PGF)"/>
            <person name="Walter F."/>
            <person name="Albersmeier A."/>
            <person name="Kalinowski J."/>
            <person name="Ruckert C."/>
        </authorList>
    </citation>
    <scope>NUCLEOTIDE SEQUENCE</scope>
    <source>
        <strain evidence="9">CGMCC 1.15794</strain>
    </source>
</reference>
<evidence type="ECO:0000256" key="6">
    <source>
        <dbReference type="ARBA" id="ARBA00047820"/>
    </source>
</evidence>
<dbReference type="GO" id="GO:0000287">
    <property type="term" value="F:magnesium ion binding"/>
    <property type="evidence" value="ECO:0007669"/>
    <property type="project" value="UniProtKB-UniRule"/>
</dbReference>
<comment type="subunit">
    <text evidence="7">Homohexamer.</text>
</comment>
<comment type="caution">
    <text evidence="9">The sequence shown here is derived from an EMBL/GenBank/DDBJ whole genome shotgun (WGS) entry which is preliminary data.</text>
</comment>
<dbReference type="EMBL" id="BMJY01000008">
    <property type="protein sequence ID" value="GGH45022.1"/>
    <property type="molecule type" value="Genomic_DNA"/>
</dbReference>
<feature type="binding site" evidence="7">
    <location>
        <position position="60"/>
    </location>
    <ligand>
        <name>Mg(2+)</name>
        <dbReference type="ChEBI" id="CHEBI:18420"/>
        <label>2</label>
    </ligand>
</feature>
<sequence>MGMGAYDAVIEIPRGSRVKYEVDHGTGRVFLDRVLYTTFGYPTDYGFFENTLGEDGDPLDVLVVMDHTVYPGVGVKVRPVAVLKMKDEAGGDDKVIAVLAKDPRWDHIQDLGDLPEYTKKEIAHFFEHYKDLEPNKWVKVDQWGDAAEAERLVSEAYERFEEHEGQTRTQGEGEAPNSRA</sequence>
<feature type="binding site" evidence="7">
    <location>
        <position position="92"/>
    </location>
    <ligand>
        <name>Mg(2+)</name>
        <dbReference type="ChEBI" id="CHEBI:18420"/>
        <label>3</label>
    </ligand>
</feature>
<feature type="binding site" evidence="7">
    <location>
        <position position="60"/>
    </location>
    <ligand>
        <name>Mg(2+)</name>
        <dbReference type="ChEBI" id="CHEBI:18420"/>
        <label>1</label>
    </ligand>
</feature>
<dbReference type="CDD" id="cd00412">
    <property type="entry name" value="pyrophosphatase"/>
    <property type="match status" value="1"/>
</dbReference>
<keyword evidence="10" id="KW-1185">Reference proteome</keyword>
<evidence type="ECO:0000256" key="2">
    <source>
        <dbReference type="ARBA" id="ARBA00022490"/>
    </source>
</evidence>
<protein>
    <recommendedName>
        <fullName evidence="7">Inorganic pyrophosphatase</fullName>
        <ecNumber evidence="7">3.6.1.1</ecNumber>
    </recommendedName>
    <alternativeName>
        <fullName evidence="7">Pyrophosphate phospho-hydrolase</fullName>
        <shortName evidence="7">PPase</shortName>
    </alternativeName>
</protein>
<comment type="subcellular location">
    <subcellularLocation>
        <location evidence="7">Cytoplasm</location>
    </subcellularLocation>
</comment>
<comment type="catalytic activity">
    <reaction evidence="6 7">
        <text>diphosphate + H2O = 2 phosphate + H(+)</text>
        <dbReference type="Rhea" id="RHEA:24576"/>
        <dbReference type="ChEBI" id="CHEBI:15377"/>
        <dbReference type="ChEBI" id="CHEBI:15378"/>
        <dbReference type="ChEBI" id="CHEBI:33019"/>
        <dbReference type="ChEBI" id="CHEBI:43474"/>
        <dbReference type="EC" id="3.6.1.1"/>
    </reaction>
</comment>
<evidence type="ECO:0000313" key="9">
    <source>
        <dbReference type="EMBL" id="GGH45022.1"/>
    </source>
</evidence>
<dbReference type="PROSITE" id="PS00387">
    <property type="entry name" value="PPASE"/>
    <property type="match status" value="1"/>
</dbReference>
<comment type="cofactor">
    <cofactor evidence="1 7">
        <name>Mg(2+)</name>
        <dbReference type="ChEBI" id="CHEBI:18420"/>
    </cofactor>
</comment>
<feature type="binding site" evidence="7">
    <location>
        <position position="11"/>
    </location>
    <ligand>
        <name>Mg(2+)</name>
        <dbReference type="ChEBI" id="CHEBI:18420"/>
        <label>2</label>
    </ligand>
</feature>
<dbReference type="PANTHER" id="PTHR10286">
    <property type="entry name" value="INORGANIC PYROPHOSPHATASE"/>
    <property type="match status" value="1"/>
</dbReference>
<evidence type="ECO:0000313" key="10">
    <source>
        <dbReference type="Proteomes" id="UP000657592"/>
    </source>
</evidence>
<keyword evidence="2 7" id="KW-0963">Cytoplasm</keyword>
<name>A0A917IFX4_9MICO</name>
<evidence type="ECO:0000256" key="7">
    <source>
        <dbReference type="HAMAP-Rule" id="MF_00209"/>
    </source>
</evidence>
<feature type="binding site" evidence="7">
    <location>
        <position position="129"/>
    </location>
    <ligand>
        <name>substrate</name>
    </ligand>
</feature>
<keyword evidence="3 7" id="KW-0479">Metal-binding</keyword>
<reference evidence="9" key="2">
    <citation type="submission" date="2020-09" db="EMBL/GenBank/DDBJ databases">
        <authorList>
            <person name="Sun Q."/>
            <person name="Zhou Y."/>
        </authorList>
    </citation>
    <scope>NUCLEOTIDE SEQUENCE</scope>
    <source>
        <strain evidence="9">CGMCC 1.15794</strain>
    </source>
</reference>
<dbReference type="Pfam" id="PF00719">
    <property type="entry name" value="Pyrophosphatase"/>
    <property type="match status" value="1"/>
</dbReference>
<feature type="binding site" evidence="7">
    <location>
        <position position="87"/>
    </location>
    <ligand>
        <name>Mg(2+)</name>
        <dbReference type="ChEBI" id="CHEBI:18420"/>
        <label>3</label>
    </ligand>
</feature>
<dbReference type="GO" id="GO:0004427">
    <property type="term" value="F:inorganic diphosphate phosphatase activity"/>
    <property type="evidence" value="ECO:0007669"/>
    <property type="project" value="UniProtKB-UniRule"/>
</dbReference>
<keyword evidence="5 7" id="KW-0460">Magnesium</keyword>
<evidence type="ECO:0000256" key="4">
    <source>
        <dbReference type="ARBA" id="ARBA00022801"/>
    </source>
</evidence>
<dbReference type="FunFam" id="3.90.80.10:FF:000003">
    <property type="entry name" value="Inorganic pyrophosphatase"/>
    <property type="match status" value="1"/>
</dbReference>
<evidence type="ECO:0000256" key="5">
    <source>
        <dbReference type="ARBA" id="ARBA00022842"/>
    </source>
</evidence>
<feature type="binding site" evidence="7">
    <location>
        <position position="92"/>
    </location>
    <ligand>
        <name>Mg(2+)</name>
        <dbReference type="ChEBI" id="CHEBI:18420"/>
        <label>1</label>
    </ligand>
</feature>
<dbReference type="HAMAP" id="MF_00209">
    <property type="entry name" value="Inorganic_PPase"/>
    <property type="match status" value="1"/>
</dbReference>
<dbReference type="GO" id="GO:0005737">
    <property type="term" value="C:cytoplasm"/>
    <property type="evidence" value="ECO:0007669"/>
    <property type="project" value="UniProtKB-SubCell"/>
</dbReference>
<feature type="region of interest" description="Disordered" evidence="8">
    <location>
        <begin position="158"/>
        <end position="180"/>
    </location>
</feature>
<evidence type="ECO:0000256" key="3">
    <source>
        <dbReference type="ARBA" id="ARBA00022723"/>
    </source>
</evidence>
<dbReference type="GO" id="GO:0006796">
    <property type="term" value="P:phosphate-containing compound metabolic process"/>
    <property type="evidence" value="ECO:0007669"/>
    <property type="project" value="InterPro"/>
</dbReference>
<dbReference type="Gene3D" id="3.90.80.10">
    <property type="entry name" value="Inorganic pyrophosphatase"/>
    <property type="match status" value="1"/>
</dbReference>
<comment type="function">
    <text evidence="7">Catalyzes the hydrolysis of inorganic pyrophosphate (PPi) forming two phosphate ions.</text>
</comment>
<proteinExistence type="inferred from homology"/>
<dbReference type="AlphaFoldDB" id="A0A917IFX4"/>
<dbReference type="InterPro" id="IPR036649">
    <property type="entry name" value="Pyrophosphatase_sf"/>
</dbReference>
<dbReference type="InterPro" id="IPR008162">
    <property type="entry name" value="Pyrophosphatase"/>
</dbReference>
<organism evidence="9 10">
    <name type="scientific">Microbacterium album</name>
    <dbReference type="NCBI Taxonomy" id="2053191"/>
    <lineage>
        <taxon>Bacteria</taxon>
        <taxon>Bacillati</taxon>
        <taxon>Actinomycetota</taxon>
        <taxon>Actinomycetes</taxon>
        <taxon>Micrococcales</taxon>
        <taxon>Microbacteriaceae</taxon>
        <taxon>Microbacterium</taxon>
    </lineage>
</organism>
<evidence type="ECO:0000256" key="8">
    <source>
        <dbReference type="SAM" id="MobiDB-lite"/>
    </source>
</evidence>
<feature type="binding site" evidence="7">
    <location>
        <position position="55"/>
    </location>
    <ligand>
        <name>Mg(2+)</name>
        <dbReference type="ChEBI" id="CHEBI:18420"/>
        <label>1</label>
    </ligand>
</feature>
<feature type="binding site" evidence="7">
    <location>
        <position position="19"/>
    </location>
    <ligand>
        <name>substrate</name>
    </ligand>
</feature>
<dbReference type="Proteomes" id="UP000657592">
    <property type="component" value="Unassembled WGS sequence"/>
</dbReference>
<feature type="binding site" evidence="7">
    <location>
        <position position="45"/>
    </location>
    <ligand>
        <name>substrate</name>
    </ligand>
</feature>
<gene>
    <name evidence="7 9" type="primary">ppa</name>
    <name evidence="9" type="ORF">GCM10010921_20130</name>
</gene>
<evidence type="ECO:0000256" key="1">
    <source>
        <dbReference type="ARBA" id="ARBA00001946"/>
    </source>
</evidence>